<dbReference type="Pfam" id="PF04892">
    <property type="entry name" value="VanZ"/>
    <property type="match status" value="1"/>
</dbReference>
<reference evidence="3 4" key="1">
    <citation type="submission" date="2014-12" db="EMBL/GenBank/DDBJ databases">
        <title>Genome sequencing of Microbacterium hominis TPW29.</title>
        <authorList>
            <person name="Tan P.W."/>
            <person name="Chan K.-G."/>
        </authorList>
    </citation>
    <scope>NUCLEOTIDE SEQUENCE [LARGE SCALE GENOMIC DNA]</scope>
    <source>
        <strain evidence="3 4">TPW29</strain>
    </source>
</reference>
<sequence>MGNELYSGVVALGIGFVVGIVLFVPFVAISYRRRGRLTVGRFLLWAAALVYFWAIWTYTLLPLPDAENYACAGVNLNIWAFIDDLRGARSLTDFAVLQLALNVLLFMPLGFFLRVLGGRGIVVAFATGLLVSLTIETTQLTGVWGLYPCAYRVFDVDDMLTNTVGAVLGSLVALIVPRRWWVRRSTDAGSRPHPVTRGRRLLAMFCDLLGVVLVGYGSAVAVQVFLEYVVRDHAAVLDGAAGRFALTVTPIAIWAVVVLATGRTPGDLAVELRYRGGRLPAPVARPLRFLAGIGGYLLLDLVPEPWTFVQFLFAAASVVLVFTTRGGRGLPGLLSGQRLVDARESAAVVGDGGTAFTTPEKSSRNG</sequence>
<dbReference type="EMBL" id="JWSZ01000010">
    <property type="protein sequence ID" value="KIC57879.1"/>
    <property type="molecule type" value="Genomic_DNA"/>
</dbReference>
<gene>
    <name evidence="3" type="ORF">RM52_07235</name>
</gene>
<keyword evidence="1" id="KW-1133">Transmembrane helix</keyword>
<feature type="transmembrane region" description="Helical" evidence="1">
    <location>
        <begin position="94"/>
        <end position="113"/>
    </location>
</feature>
<name>A0A0B4C9P9_9MICO</name>
<feature type="domain" description="VanZ-like" evidence="2">
    <location>
        <begin position="49"/>
        <end position="175"/>
    </location>
</feature>
<proteinExistence type="predicted"/>
<dbReference type="PANTHER" id="PTHR36834">
    <property type="entry name" value="MEMBRANE PROTEIN-RELATED"/>
    <property type="match status" value="1"/>
</dbReference>
<feature type="transmembrane region" description="Helical" evidence="1">
    <location>
        <begin position="120"/>
        <end position="147"/>
    </location>
</feature>
<evidence type="ECO:0000313" key="4">
    <source>
        <dbReference type="Proteomes" id="UP000031202"/>
    </source>
</evidence>
<feature type="transmembrane region" description="Helical" evidence="1">
    <location>
        <begin position="201"/>
        <end position="224"/>
    </location>
</feature>
<feature type="transmembrane region" description="Helical" evidence="1">
    <location>
        <begin position="42"/>
        <end position="61"/>
    </location>
</feature>
<evidence type="ECO:0000256" key="1">
    <source>
        <dbReference type="SAM" id="Phobius"/>
    </source>
</evidence>
<accession>A0A0B4C9P9</accession>
<dbReference type="PANTHER" id="PTHR36834:SF1">
    <property type="entry name" value="INTEGRAL MEMBRANE PROTEIN"/>
    <property type="match status" value="1"/>
</dbReference>
<feature type="transmembrane region" description="Helical" evidence="1">
    <location>
        <begin position="6"/>
        <end position="30"/>
    </location>
</feature>
<dbReference type="InterPro" id="IPR006976">
    <property type="entry name" value="VanZ-like"/>
</dbReference>
<dbReference type="Proteomes" id="UP000031202">
    <property type="component" value="Unassembled WGS sequence"/>
</dbReference>
<feature type="transmembrane region" description="Helical" evidence="1">
    <location>
        <begin position="159"/>
        <end position="181"/>
    </location>
</feature>
<evidence type="ECO:0000259" key="2">
    <source>
        <dbReference type="Pfam" id="PF04892"/>
    </source>
</evidence>
<organism evidence="3 4">
    <name type="scientific">Microbacterium hominis</name>
    <dbReference type="NCBI Taxonomy" id="162426"/>
    <lineage>
        <taxon>Bacteria</taxon>
        <taxon>Bacillati</taxon>
        <taxon>Actinomycetota</taxon>
        <taxon>Actinomycetes</taxon>
        <taxon>Micrococcales</taxon>
        <taxon>Microbacteriaceae</taxon>
        <taxon>Microbacterium</taxon>
    </lineage>
</organism>
<comment type="caution">
    <text evidence="3">The sequence shown here is derived from an EMBL/GenBank/DDBJ whole genome shotgun (WGS) entry which is preliminary data.</text>
</comment>
<keyword evidence="1" id="KW-0812">Transmembrane</keyword>
<dbReference type="InterPro" id="IPR053150">
    <property type="entry name" value="Teicoplanin_resist-assoc"/>
</dbReference>
<evidence type="ECO:0000313" key="3">
    <source>
        <dbReference type="EMBL" id="KIC57879.1"/>
    </source>
</evidence>
<dbReference type="RefSeq" id="WP_039415006.1">
    <property type="nucleotide sequence ID" value="NZ_JWSZ01000010.1"/>
</dbReference>
<feature type="transmembrane region" description="Helical" evidence="1">
    <location>
        <begin position="244"/>
        <end position="262"/>
    </location>
</feature>
<dbReference type="AlphaFoldDB" id="A0A0B4C9P9"/>
<protein>
    <submittedName>
        <fullName evidence="3">VanZ family protein</fullName>
    </submittedName>
</protein>
<keyword evidence="1" id="KW-0472">Membrane</keyword>